<name>A0A835I0D9_9MAGN</name>
<dbReference type="AlphaFoldDB" id="A0A835I0D9"/>
<dbReference type="Proteomes" id="UP000631114">
    <property type="component" value="Unassembled WGS sequence"/>
</dbReference>
<sequence>MSLVPLGMNDGRHQSRFGVEAESSRHGALNGMVFRSSPATVTANTSTEKEKRSYANVTRPRIGRNVDMSTLPVPGRQGEYPTIKLIDEEVERCIQYCRLTLAGRLDLIKMKLDDVRTIAHSLLEPTGELKADLEVNMAAMTKNQRKHWRRKNKQTTETNNARGEVISGVAEASTREKQGDMVTQQRNDDNDVEVARCNAQLNAEVLEDDPETLTGGGEQHVSEHGCDAHEHNLDKGVEVTLHDGSDTENIDGNEIWSDAQIIEFQQGTNNEEVTTANGFEILLIGPSSDELEQLALDKGSVNQGGSEKNAAHAVVGSEQNTTQVVVVSKQNTTQVVVETELVKARLEGNASQEGKTNAGPSVGAD</sequence>
<keyword evidence="2" id="KW-1185">Reference proteome</keyword>
<dbReference type="EMBL" id="JADFTS010000005">
    <property type="protein sequence ID" value="KAF9607698.1"/>
    <property type="molecule type" value="Genomic_DNA"/>
</dbReference>
<organism evidence="1 2">
    <name type="scientific">Coptis chinensis</name>
    <dbReference type="NCBI Taxonomy" id="261450"/>
    <lineage>
        <taxon>Eukaryota</taxon>
        <taxon>Viridiplantae</taxon>
        <taxon>Streptophyta</taxon>
        <taxon>Embryophyta</taxon>
        <taxon>Tracheophyta</taxon>
        <taxon>Spermatophyta</taxon>
        <taxon>Magnoliopsida</taxon>
        <taxon>Ranunculales</taxon>
        <taxon>Ranunculaceae</taxon>
        <taxon>Coptidoideae</taxon>
        <taxon>Coptis</taxon>
    </lineage>
</organism>
<evidence type="ECO:0000313" key="2">
    <source>
        <dbReference type="Proteomes" id="UP000631114"/>
    </source>
</evidence>
<reference evidence="1 2" key="1">
    <citation type="submission" date="2020-10" db="EMBL/GenBank/DDBJ databases">
        <title>The Coptis chinensis genome and diversification of protoberbering-type alkaloids.</title>
        <authorList>
            <person name="Wang B."/>
            <person name="Shu S."/>
            <person name="Song C."/>
            <person name="Liu Y."/>
        </authorList>
    </citation>
    <scope>NUCLEOTIDE SEQUENCE [LARGE SCALE GENOMIC DNA]</scope>
    <source>
        <strain evidence="1">HL-2020</strain>
        <tissue evidence="1">Leaf</tissue>
    </source>
</reference>
<protein>
    <submittedName>
        <fullName evidence="1">Uncharacterized protein</fullName>
    </submittedName>
</protein>
<gene>
    <name evidence="1" type="ORF">IFM89_038238</name>
</gene>
<comment type="caution">
    <text evidence="1">The sequence shown here is derived from an EMBL/GenBank/DDBJ whole genome shotgun (WGS) entry which is preliminary data.</text>
</comment>
<proteinExistence type="predicted"/>
<accession>A0A835I0D9</accession>
<evidence type="ECO:0000313" key="1">
    <source>
        <dbReference type="EMBL" id="KAF9607698.1"/>
    </source>
</evidence>